<sequence>MAKIYETRIDHDALDLIEVDPPSSRWRWLWGAVFVAFLMIGAVTGLTLATGSFSDAAEVAQNGFAANQTGELATN</sequence>
<evidence type="ECO:0000313" key="2">
    <source>
        <dbReference type="EMBL" id="ANP46384.1"/>
    </source>
</evidence>
<name>A0A1B1AIJ5_9PROT</name>
<feature type="transmembrane region" description="Helical" evidence="1">
    <location>
        <begin position="28"/>
        <end position="49"/>
    </location>
</feature>
<reference evidence="2 3" key="1">
    <citation type="submission" date="2015-11" db="EMBL/GenBank/DDBJ databases">
        <title>Whole-Genome Sequence of Candidatus Oderbacter manganicum from the National Park Lower Oder Valley, Germany.</title>
        <authorList>
            <person name="Braun B."/>
            <person name="Liere K."/>
            <person name="Szewzyk U."/>
        </authorList>
    </citation>
    <scope>NUCLEOTIDE SEQUENCE [LARGE SCALE GENOMIC DNA]</scope>
    <source>
        <strain evidence="2 3">OTSz_A_272</strain>
    </source>
</reference>
<keyword evidence="1" id="KW-1133">Transmembrane helix</keyword>
<organism evidence="2 3">
    <name type="scientific">Candidatus Viadribacter manganicus</name>
    <dbReference type="NCBI Taxonomy" id="1759059"/>
    <lineage>
        <taxon>Bacteria</taxon>
        <taxon>Pseudomonadati</taxon>
        <taxon>Pseudomonadota</taxon>
        <taxon>Alphaproteobacteria</taxon>
        <taxon>Hyphomonadales</taxon>
        <taxon>Hyphomonadaceae</taxon>
        <taxon>Candidatus Viadribacter</taxon>
    </lineage>
</organism>
<dbReference type="EMBL" id="CP013244">
    <property type="protein sequence ID" value="ANP46384.1"/>
    <property type="molecule type" value="Genomic_DNA"/>
</dbReference>
<evidence type="ECO:0000256" key="1">
    <source>
        <dbReference type="SAM" id="Phobius"/>
    </source>
</evidence>
<dbReference type="AlphaFoldDB" id="A0A1B1AIJ5"/>
<proteinExistence type="predicted"/>
<dbReference type="STRING" id="1759059.ATE48_10885"/>
<dbReference type="KEGG" id="cbot:ATE48_10885"/>
<dbReference type="RefSeq" id="WP_066771372.1">
    <property type="nucleotide sequence ID" value="NZ_CP013244.1"/>
</dbReference>
<keyword evidence="1" id="KW-0812">Transmembrane</keyword>
<dbReference type="Proteomes" id="UP000092498">
    <property type="component" value="Chromosome"/>
</dbReference>
<protein>
    <submittedName>
        <fullName evidence="2">Uncharacterized protein</fullName>
    </submittedName>
</protein>
<dbReference type="InParanoid" id="A0A1B1AIJ5"/>
<keyword evidence="3" id="KW-1185">Reference proteome</keyword>
<gene>
    <name evidence="2" type="ORF">ATE48_10885</name>
</gene>
<evidence type="ECO:0000313" key="3">
    <source>
        <dbReference type="Proteomes" id="UP000092498"/>
    </source>
</evidence>
<keyword evidence="1" id="KW-0472">Membrane</keyword>
<accession>A0A1B1AIJ5</accession>